<protein>
    <submittedName>
        <fullName evidence="2">Uncharacterized protein</fullName>
    </submittedName>
</protein>
<organism evidence="2 3">
    <name type="scientific">Hyphobacterium marinum</name>
    <dbReference type="NCBI Taxonomy" id="3116574"/>
    <lineage>
        <taxon>Bacteria</taxon>
        <taxon>Pseudomonadati</taxon>
        <taxon>Pseudomonadota</taxon>
        <taxon>Alphaproteobacteria</taxon>
        <taxon>Maricaulales</taxon>
        <taxon>Maricaulaceae</taxon>
        <taxon>Hyphobacterium</taxon>
    </lineage>
</organism>
<reference evidence="2 3" key="1">
    <citation type="submission" date="2024-01" db="EMBL/GenBank/DDBJ databases">
        <title>Hyphobacterium bacterium isolated from marine sediment.</title>
        <authorList>
            <person name="Zhao S."/>
        </authorList>
    </citation>
    <scope>NUCLEOTIDE SEQUENCE [LARGE SCALE GENOMIC DNA]</scope>
    <source>
        <strain evidence="2 3">Y60-23</strain>
    </source>
</reference>
<gene>
    <name evidence="2" type="ORF">V0U35_01170</name>
</gene>
<name>A0ABU7LUP5_9PROT</name>
<sequence>MTIRSAFAVLLLSASALAQEVVPVGPPATLFVLEDPIEFHGERFDFPVYLLTDPVEFHGDRFDFPTYLLTDPVAFHGAPELDLARLRDMQAEVARLDGLLENWYTQHSMSVSLTGSELAPEDAQTPEFRSWLRGYVGAAFWDYSQESNVRSFFWGHHEALQAAIDELDRSRDPEGLRRAIDYFDRGMERWRELRATFDGFYFDCYLNGMLETRGLFETYDALDWNDDRRDPAYETFRATQRYSNACVSAEALANLTETPAFTWPPN</sequence>
<comment type="caution">
    <text evidence="2">The sequence shown here is derived from an EMBL/GenBank/DDBJ whole genome shotgun (WGS) entry which is preliminary data.</text>
</comment>
<dbReference type="RefSeq" id="WP_330194812.1">
    <property type="nucleotide sequence ID" value="NZ_JAZDRO010000001.1"/>
</dbReference>
<evidence type="ECO:0000313" key="3">
    <source>
        <dbReference type="Proteomes" id="UP001310692"/>
    </source>
</evidence>
<evidence type="ECO:0000256" key="1">
    <source>
        <dbReference type="SAM" id="SignalP"/>
    </source>
</evidence>
<dbReference type="Proteomes" id="UP001310692">
    <property type="component" value="Unassembled WGS sequence"/>
</dbReference>
<proteinExistence type="predicted"/>
<keyword evidence="1" id="KW-0732">Signal</keyword>
<feature type="signal peptide" evidence="1">
    <location>
        <begin position="1"/>
        <end position="18"/>
    </location>
</feature>
<accession>A0ABU7LUP5</accession>
<feature type="chain" id="PRO_5046630673" evidence="1">
    <location>
        <begin position="19"/>
        <end position="266"/>
    </location>
</feature>
<evidence type="ECO:0000313" key="2">
    <source>
        <dbReference type="EMBL" id="MEE2565274.1"/>
    </source>
</evidence>
<dbReference type="EMBL" id="JAZDRO010000001">
    <property type="protein sequence ID" value="MEE2565274.1"/>
    <property type="molecule type" value="Genomic_DNA"/>
</dbReference>
<keyword evidence="3" id="KW-1185">Reference proteome</keyword>